<dbReference type="SUPFAM" id="SSF53697">
    <property type="entry name" value="SIS domain"/>
    <property type="match status" value="1"/>
</dbReference>
<reference evidence="3 4" key="1">
    <citation type="submission" date="2020-12" db="EMBL/GenBank/DDBJ databases">
        <title>Effect of drift, selection, and recombination on the evolution of hybrid genomes in Candida yeast pathogens.</title>
        <authorList>
            <person name="Mixao V."/>
            <person name="Ksiezopolska E."/>
            <person name="Saus E."/>
            <person name="Boekhout T."/>
            <person name="Gacser A."/>
            <person name="Gabaldon T."/>
        </authorList>
    </citation>
    <scope>NUCLEOTIDE SEQUENCE [LARGE SCALE GENOMIC DNA]</scope>
    <source>
        <strain evidence="3 4">BP57</strain>
    </source>
</reference>
<organism evidence="3 4">
    <name type="scientific">Candida metapsilosis</name>
    <dbReference type="NCBI Taxonomy" id="273372"/>
    <lineage>
        <taxon>Eukaryota</taxon>
        <taxon>Fungi</taxon>
        <taxon>Dikarya</taxon>
        <taxon>Ascomycota</taxon>
        <taxon>Saccharomycotina</taxon>
        <taxon>Pichiomycetes</taxon>
        <taxon>Debaryomycetaceae</taxon>
        <taxon>Candida/Lodderomyces clade</taxon>
        <taxon>Candida</taxon>
    </lineage>
</organism>
<evidence type="ECO:0000259" key="2">
    <source>
        <dbReference type="PROSITE" id="PS51464"/>
    </source>
</evidence>
<dbReference type="InterPro" id="IPR035474">
    <property type="entry name" value="SIS_Kpsf"/>
</dbReference>
<dbReference type="EMBL" id="JAEOAQ010000002">
    <property type="protein sequence ID" value="KAG5420044.1"/>
    <property type="molecule type" value="Genomic_DNA"/>
</dbReference>
<keyword evidence="4" id="KW-1185">Reference proteome</keyword>
<dbReference type="InterPro" id="IPR046348">
    <property type="entry name" value="SIS_dom_sf"/>
</dbReference>
<dbReference type="Gene3D" id="3.40.50.10490">
    <property type="entry name" value="Glucose-6-phosphate isomerase like protein, domain 1"/>
    <property type="match status" value="1"/>
</dbReference>
<protein>
    <recommendedName>
        <fullName evidence="2">SIS domain-containing protein</fullName>
    </recommendedName>
</protein>
<proteinExistence type="predicted"/>
<accession>A0A8H7ZH71</accession>
<gene>
    <name evidence="3" type="ORF">I9W82_001924</name>
</gene>
<dbReference type="GO" id="GO:0097367">
    <property type="term" value="F:carbohydrate derivative binding"/>
    <property type="evidence" value="ECO:0007669"/>
    <property type="project" value="InterPro"/>
</dbReference>
<feature type="domain" description="SIS" evidence="2">
    <location>
        <begin position="66"/>
        <end position="214"/>
    </location>
</feature>
<dbReference type="PANTHER" id="PTHR38418:SF2">
    <property type="entry name" value="SUGAR ISOMERASE, KPSF_GUTQ (AFU_ORTHOLOGUE AFUA_6G08860)"/>
    <property type="match status" value="1"/>
</dbReference>
<evidence type="ECO:0000313" key="3">
    <source>
        <dbReference type="EMBL" id="KAG5420044.1"/>
    </source>
</evidence>
<dbReference type="OrthoDB" id="1872003at2759"/>
<feature type="compositionally biased region" description="Low complexity" evidence="1">
    <location>
        <begin position="1"/>
        <end position="12"/>
    </location>
</feature>
<dbReference type="PROSITE" id="PS51464">
    <property type="entry name" value="SIS"/>
    <property type="match status" value="1"/>
</dbReference>
<dbReference type="RefSeq" id="XP_067549160.1">
    <property type="nucleotide sequence ID" value="XM_067690723.1"/>
</dbReference>
<dbReference type="GO" id="GO:1901135">
    <property type="term" value="P:carbohydrate derivative metabolic process"/>
    <property type="evidence" value="ECO:0007669"/>
    <property type="project" value="InterPro"/>
</dbReference>
<evidence type="ECO:0000313" key="4">
    <source>
        <dbReference type="Proteomes" id="UP000669133"/>
    </source>
</evidence>
<feature type="region of interest" description="Disordered" evidence="1">
    <location>
        <begin position="307"/>
        <end position="332"/>
    </location>
</feature>
<comment type="caution">
    <text evidence="3">The sequence shown here is derived from an EMBL/GenBank/DDBJ whole genome shotgun (WGS) entry which is preliminary data.</text>
</comment>
<dbReference type="CDD" id="cd05014">
    <property type="entry name" value="SIS_Kpsf"/>
    <property type="match status" value="1"/>
</dbReference>
<sequence>MLSATSSASTSAPPMQSQLDPSMINSCHQSILNTIKLETEAVIHLQHQYATDSFSIDNLINSITTLFKTYSQGGKIVVTGIGKSHKLASKLVATFNSLSIHSSCLHPSEALHGDLGLINDSKDCLIMLTASGNTPELINLLPHLSTNIPIVLLTCNKFSNLSTSDRIHSVLLAELPNSHNEEAIHGLPAPTVSTTLSLILADSVILALSELIESDLIKRKRLFGLKHPGGSIGASLNSETGCSSLTSDGSTTSLLSLKNEQEKLSKVTQVTSGKENQPLLTVMTPSTISKSSSISCDGHGLDIYAPTSPTTPFTSSSSSTSSPQKPTTNTPQTLTKYITHDEIIKIEEVALLKWITLFDVLQIKHTDLKVEIPQVRQLYRQYCNDAAKATTGESNWSKFKWELLRSFKSE</sequence>
<dbReference type="InterPro" id="IPR001347">
    <property type="entry name" value="SIS_dom"/>
</dbReference>
<dbReference type="PANTHER" id="PTHR38418">
    <property type="entry name" value="SUGAR ISOMERASE, KPSF/GUTQ (AFU_ORTHOLOGUE AFUA_6G08860)"/>
    <property type="match status" value="1"/>
</dbReference>
<dbReference type="AlphaFoldDB" id="A0A8H7ZH71"/>
<name>A0A8H7ZH71_9ASCO</name>
<evidence type="ECO:0000256" key="1">
    <source>
        <dbReference type="SAM" id="MobiDB-lite"/>
    </source>
</evidence>
<feature type="region of interest" description="Disordered" evidence="1">
    <location>
        <begin position="1"/>
        <end position="21"/>
    </location>
</feature>
<dbReference type="GeneID" id="93650553"/>
<dbReference type="Proteomes" id="UP000669133">
    <property type="component" value="Unassembled WGS sequence"/>
</dbReference>
<dbReference type="Pfam" id="PF01380">
    <property type="entry name" value="SIS"/>
    <property type="match status" value="1"/>
</dbReference>